<dbReference type="InterPro" id="IPR039422">
    <property type="entry name" value="MarR/SlyA-like"/>
</dbReference>
<feature type="domain" description="HTH marR-type" evidence="4">
    <location>
        <begin position="11"/>
        <end position="148"/>
    </location>
</feature>
<keyword evidence="3" id="KW-0804">Transcription</keyword>
<reference evidence="5 6" key="1">
    <citation type="submission" date="2019-02" db="EMBL/GenBank/DDBJ databases">
        <title>Genomic Encyclopedia of Type Strains, Phase IV (KMG-IV): sequencing the most valuable type-strain genomes for metagenomic binning, comparative biology and taxonomic classification.</title>
        <authorList>
            <person name="Goeker M."/>
        </authorList>
    </citation>
    <scope>NUCLEOTIDE SEQUENCE [LARGE SCALE GENOMIC DNA]</scope>
    <source>
        <strain evidence="5 6">DSM 45622</strain>
    </source>
</reference>
<dbReference type="GO" id="GO:0003700">
    <property type="term" value="F:DNA-binding transcription factor activity"/>
    <property type="evidence" value="ECO:0007669"/>
    <property type="project" value="InterPro"/>
</dbReference>
<dbReference type="PRINTS" id="PR00598">
    <property type="entry name" value="HTHMARR"/>
</dbReference>
<evidence type="ECO:0000313" key="6">
    <source>
        <dbReference type="Proteomes" id="UP000293638"/>
    </source>
</evidence>
<gene>
    <name evidence="5" type="ORF">EV189_1334</name>
</gene>
<accession>A0A4Q7NR87</accession>
<dbReference type="InterPro" id="IPR036390">
    <property type="entry name" value="WH_DNA-bd_sf"/>
</dbReference>
<dbReference type="InterPro" id="IPR000835">
    <property type="entry name" value="HTH_MarR-typ"/>
</dbReference>
<dbReference type="SMART" id="SM00347">
    <property type="entry name" value="HTH_MARR"/>
    <property type="match status" value="1"/>
</dbReference>
<keyword evidence="6" id="KW-1185">Reference proteome</keyword>
<dbReference type="PROSITE" id="PS50995">
    <property type="entry name" value="HTH_MARR_2"/>
    <property type="match status" value="1"/>
</dbReference>
<dbReference type="PANTHER" id="PTHR33164:SF64">
    <property type="entry name" value="TRANSCRIPTIONAL REGULATOR SLYA"/>
    <property type="match status" value="1"/>
</dbReference>
<evidence type="ECO:0000259" key="4">
    <source>
        <dbReference type="PROSITE" id="PS50995"/>
    </source>
</evidence>
<protein>
    <submittedName>
        <fullName evidence="5">MarR family transcriptional regulator</fullName>
    </submittedName>
</protein>
<dbReference type="PANTHER" id="PTHR33164">
    <property type="entry name" value="TRANSCRIPTIONAL REGULATOR, MARR FAMILY"/>
    <property type="match status" value="1"/>
</dbReference>
<dbReference type="GO" id="GO:0003677">
    <property type="term" value="F:DNA binding"/>
    <property type="evidence" value="ECO:0007669"/>
    <property type="project" value="UniProtKB-KW"/>
</dbReference>
<dbReference type="SUPFAM" id="SSF46785">
    <property type="entry name" value="Winged helix' DNA-binding domain"/>
    <property type="match status" value="1"/>
</dbReference>
<evidence type="ECO:0000256" key="3">
    <source>
        <dbReference type="ARBA" id="ARBA00023163"/>
    </source>
</evidence>
<keyword evidence="2" id="KW-0238">DNA-binding</keyword>
<dbReference type="Gene3D" id="1.10.10.10">
    <property type="entry name" value="Winged helix-like DNA-binding domain superfamily/Winged helix DNA-binding domain"/>
    <property type="match status" value="1"/>
</dbReference>
<proteinExistence type="predicted"/>
<keyword evidence="1" id="KW-0805">Transcription regulation</keyword>
<dbReference type="EMBL" id="SGXD01000002">
    <property type="protein sequence ID" value="RZS89567.1"/>
    <property type="molecule type" value="Genomic_DNA"/>
</dbReference>
<dbReference type="Proteomes" id="UP000293638">
    <property type="component" value="Unassembled WGS sequence"/>
</dbReference>
<evidence type="ECO:0000313" key="5">
    <source>
        <dbReference type="EMBL" id="RZS89567.1"/>
    </source>
</evidence>
<dbReference type="GO" id="GO:0006950">
    <property type="term" value="P:response to stress"/>
    <property type="evidence" value="ECO:0007669"/>
    <property type="project" value="TreeGrafter"/>
</dbReference>
<evidence type="ECO:0000256" key="2">
    <source>
        <dbReference type="ARBA" id="ARBA00023125"/>
    </source>
</evidence>
<comment type="caution">
    <text evidence="5">The sequence shown here is derived from an EMBL/GenBank/DDBJ whole genome shotgun (WGS) entry which is preliminary data.</text>
</comment>
<dbReference type="Pfam" id="PF01047">
    <property type="entry name" value="MarR"/>
    <property type="match status" value="1"/>
</dbReference>
<dbReference type="InterPro" id="IPR036388">
    <property type="entry name" value="WH-like_DNA-bd_sf"/>
</dbReference>
<sequence>MSRGDGGLAAGDSPGFLLWRATLRWQRTMAATLQPLGLTHVQFVLLASSWWLGEHGGPPHQRALAAHASTDVMMTSSVVRALEARGLVRRTPDPQDSRAKRVTVTEEGAALARQAMQAVEAADAAFFAAAQQEFGTGELLALLRGLGDWEG</sequence>
<name>A0A4Q7NR87_9ACTN</name>
<evidence type="ECO:0000256" key="1">
    <source>
        <dbReference type="ARBA" id="ARBA00023015"/>
    </source>
</evidence>
<organism evidence="5 6">
    <name type="scientific">Motilibacter rhizosphaerae</name>
    <dbReference type="NCBI Taxonomy" id="598652"/>
    <lineage>
        <taxon>Bacteria</taxon>
        <taxon>Bacillati</taxon>
        <taxon>Actinomycetota</taxon>
        <taxon>Actinomycetes</taxon>
        <taxon>Motilibacterales</taxon>
        <taxon>Motilibacteraceae</taxon>
        <taxon>Motilibacter</taxon>
    </lineage>
</organism>
<dbReference type="AlphaFoldDB" id="A0A4Q7NR87"/>
<dbReference type="RefSeq" id="WP_231116136.1">
    <property type="nucleotide sequence ID" value="NZ_SGXD01000002.1"/>
</dbReference>